<protein>
    <submittedName>
        <fullName evidence="3">(wild Malaysian banana) hypothetical protein</fullName>
    </submittedName>
</protein>
<evidence type="ECO:0000259" key="2">
    <source>
        <dbReference type="Pfam" id="PF12697"/>
    </source>
</evidence>
<proteinExistence type="predicted"/>
<dbReference type="InterPro" id="IPR000073">
    <property type="entry name" value="AB_hydrolase_1"/>
</dbReference>
<reference evidence="3" key="1">
    <citation type="submission" date="2021-03" db="EMBL/GenBank/DDBJ databases">
        <authorList>
            <consortium name="Genoscope - CEA"/>
            <person name="William W."/>
        </authorList>
    </citation>
    <scope>NUCLEOTIDE SEQUENCE</scope>
    <source>
        <strain evidence="3">Doubled-haploid Pahang</strain>
    </source>
</reference>
<dbReference type="InterPro" id="IPR029058">
    <property type="entry name" value="AB_hydrolase_fold"/>
</dbReference>
<dbReference type="FunFam" id="3.40.50.1820:FF:000051">
    <property type="entry name" value="(S)-hydroxynitrile lyase"/>
    <property type="match status" value="1"/>
</dbReference>
<feature type="domain" description="AB hydrolase-1" evidence="2">
    <location>
        <begin position="11"/>
        <end position="277"/>
    </location>
</feature>
<dbReference type="AlphaFoldDB" id="A0A8D7A4K3"/>
<organism evidence="3">
    <name type="scientific">Musa acuminata subsp. malaccensis</name>
    <name type="common">Wild banana</name>
    <name type="synonym">Musa malaccensis</name>
    <dbReference type="NCBI Taxonomy" id="214687"/>
    <lineage>
        <taxon>Eukaryota</taxon>
        <taxon>Viridiplantae</taxon>
        <taxon>Streptophyta</taxon>
        <taxon>Embryophyta</taxon>
        <taxon>Tracheophyta</taxon>
        <taxon>Spermatophyta</taxon>
        <taxon>Magnoliopsida</taxon>
        <taxon>Liliopsida</taxon>
        <taxon>Zingiberales</taxon>
        <taxon>Musaceae</taxon>
        <taxon>Musa</taxon>
    </lineage>
</organism>
<dbReference type="EMBL" id="HG996469">
    <property type="protein sequence ID" value="CAG1841050.1"/>
    <property type="molecule type" value="Genomic_DNA"/>
</dbReference>
<dbReference type="Pfam" id="PF12697">
    <property type="entry name" value="Abhydrolase_6"/>
    <property type="match status" value="1"/>
</dbReference>
<sequence>MSEGSGNKKHIILVHGACHGAWSWHKVTTLLRSAGYRVTALDLAASGIDERRFQDLRTFTDYTQPLLDVVASLPPGERVVLVGHSLGGMNIALAMDRFPEKIAAAVFVTAFMPDSVNPPSYVLDKVRRSAMICHSSHLFPADVCLLLHRQLKQEKTMSYWLDTQFGLVVGDRERGPTSMLLGPKFLSKLYKLSPPEDLTLAMTLARPSSLFLEDLVSMPPFSESGYGSVEKVYVVCAQDEGISEAFQRWMIENNPVKVVKEIEDADHMPIFSTPKQLFQCLSDVADACA</sequence>
<dbReference type="PANTHER" id="PTHR10992:SF1083">
    <property type="entry name" value="METHYLESTERASE 1"/>
    <property type="match status" value="1"/>
</dbReference>
<gene>
    <name evidence="3" type="ORF">GSMUA_108440.1</name>
</gene>
<accession>A0A8D7A4K3</accession>
<evidence type="ECO:0000313" key="3">
    <source>
        <dbReference type="EMBL" id="CAG1841050.1"/>
    </source>
</evidence>
<name>A0A8D7A4K3_MUSAM</name>
<dbReference type="PANTHER" id="PTHR10992">
    <property type="entry name" value="METHYLESTERASE FAMILY MEMBER"/>
    <property type="match status" value="1"/>
</dbReference>
<dbReference type="InterPro" id="IPR045889">
    <property type="entry name" value="MES/HNL"/>
</dbReference>
<keyword evidence="1" id="KW-0378">Hydrolase</keyword>
<dbReference type="Gene3D" id="3.40.50.1820">
    <property type="entry name" value="alpha/beta hydrolase"/>
    <property type="match status" value="1"/>
</dbReference>
<dbReference type="SUPFAM" id="SSF53474">
    <property type="entry name" value="alpha/beta-Hydrolases"/>
    <property type="match status" value="1"/>
</dbReference>
<evidence type="ECO:0000256" key="1">
    <source>
        <dbReference type="ARBA" id="ARBA00022801"/>
    </source>
</evidence>
<dbReference type="GO" id="GO:0016787">
    <property type="term" value="F:hydrolase activity"/>
    <property type="evidence" value="ECO:0007669"/>
    <property type="project" value="UniProtKB-KW"/>
</dbReference>